<dbReference type="AlphaFoldDB" id="S2IXE0"/>
<dbReference type="EMBL" id="KE124117">
    <property type="protein sequence ID" value="EPB82381.1"/>
    <property type="molecule type" value="Genomic_DNA"/>
</dbReference>
<gene>
    <name evidence="1" type="ORF">HMPREF1544_10882</name>
</gene>
<evidence type="ECO:0000313" key="1">
    <source>
        <dbReference type="EMBL" id="EPB82381.1"/>
    </source>
</evidence>
<keyword evidence="2" id="KW-1185">Reference proteome</keyword>
<dbReference type="Proteomes" id="UP000014254">
    <property type="component" value="Unassembled WGS sequence"/>
</dbReference>
<reference evidence="2" key="1">
    <citation type="submission" date="2013-05" db="EMBL/GenBank/DDBJ databases">
        <title>The Genome sequence of Mucor circinelloides f. circinelloides 1006PhL.</title>
        <authorList>
            <consortium name="The Broad Institute Genomics Platform"/>
            <person name="Cuomo C."/>
            <person name="Earl A."/>
            <person name="Findley K."/>
            <person name="Lee S.C."/>
            <person name="Walker B."/>
            <person name="Young S."/>
            <person name="Zeng Q."/>
            <person name="Gargeya S."/>
            <person name="Fitzgerald M."/>
            <person name="Haas B."/>
            <person name="Abouelleil A."/>
            <person name="Allen A.W."/>
            <person name="Alvarado L."/>
            <person name="Arachchi H.M."/>
            <person name="Berlin A.M."/>
            <person name="Chapman S.B."/>
            <person name="Gainer-Dewar J."/>
            <person name="Goldberg J."/>
            <person name="Griggs A."/>
            <person name="Gujja S."/>
            <person name="Hansen M."/>
            <person name="Howarth C."/>
            <person name="Imamovic A."/>
            <person name="Ireland A."/>
            <person name="Larimer J."/>
            <person name="McCowan C."/>
            <person name="Murphy C."/>
            <person name="Pearson M."/>
            <person name="Poon T.W."/>
            <person name="Priest M."/>
            <person name="Roberts A."/>
            <person name="Saif S."/>
            <person name="Shea T."/>
            <person name="Sisk P."/>
            <person name="Sykes S."/>
            <person name="Wortman J."/>
            <person name="Nusbaum C."/>
            <person name="Birren B."/>
        </authorList>
    </citation>
    <scope>NUCLEOTIDE SEQUENCE [LARGE SCALE GENOMIC DNA]</scope>
    <source>
        <strain evidence="2">1006PhL</strain>
    </source>
</reference>
<organism evidence="1 2">
    <name type="scientific">Mucor circinelloides f. circinelloides (strain 1006PhL)</name>
    <name type="common">Mucormycosis agent</name>
    <name type="synonym">Calyptromyces circinelloides</name>
    <dbReference type="NCBI Taxonomy" id="1220926"/>
    <lineage>
        <taxon>Eukaryota</taxon>
        <taxon>Fungi</taxon>
        <taxon>Fungi incertae sedis</taxon>
        <taxon>Mucoromycota</taxon>
        <taxon>Mucoromycotina</taxon>
        <taxon>Mucoromycetes</taxon>
        <taxon>Mucorales</taxon>
        <taxon>Mucorineae</taxon>
        <taxon>Mucoraceae</taxon>
        <taxon>Mucor</taxon>
    </lineage>
</organism>
<dbReference type="OrthoDB" id="2226068at2759"/>
<name>S2IXE0_MUCC1</name>
<protein>
    <submittedName>
        <fullName evidence="1">Uncharacterized protein</fullName>
    </submittedName>
</protein>
<sequence>MSEPYMEEVVDEINLDEGPRKLVLLADDRTILQKAEDEDVVPEMQGKFKPENETDEGLFIVRYDDNSQQLAYEAYRPESIKKFIRLLQEEGGSVAKHAKSCFIPRSTAYGALKQ</sequence>
<accession>S2IXE0</accession>
<proteinExistence type="predicted"/>
<evidence type="ECO:0000313" key="2">
    <source>
        <dbReference type="Proteomes" id="UP000014254"/>
    </source>
</evidence>
<dbReference type="VEuPathDB" id="FungiDB:HMPREF1544_10882"/>
<dbReference type="InParanoid" id="S2IXE0"/>